<dbReference type="Pfam" id="PF07661">
    <property type="entry name" value="MORN_2"/>
    <property type="match status" value="2"/>
</dbReference>
<dbReference type="SUPFAM" id="SSF82185">
    <property type="entry name" value="Histone H3 K4-specific methyltransferase SET7/9 N-terminal domain"/>
    <property type="match status" value="2"/>
</dbReference>
<protein>
    <recommendedName>
        <fullName evidence="4">Antitoxin YwqK</fullName>
    </recommendedName>
</protein>
<dbReference type="PANTHER" id="PTHR33706:SF1">
    <property type="entry name" value="TPR REPEAT PROTEIN"/>
    <property type="match status" value="1"/>
</dbReference>
<dbReference type="KEGG" id="fsn:GS03_01228"/>
<feature type="compositionally biased region" description="Basic and acidic residues" evidence="1">
    <location>
        <begin position="239"/>
        <end position="265"/>
    </location>
</feature>
<dbReference type="Proteomes" id="UP000296862">
    <property type="component" value="Chromosome"/>
</dbReference>
<reference evidence="2 3" key="1">
    <citation type="submission" date="2019-04" db="EMBL/GenBank/DDBJ databases">
        <title>Flavobacterium sp. GS03.</title>
        <authorList>
            <person name="Kim H."/>
        </authorList>
    </citation>
    <scope>NUCLEOTIDE SEQUENCE [LARGE SCALE GENOMIC DNA]</scope>
    <source>
        <strain evidence="2 3">GS03</strain>
    </source>
</reference>
<dbReference type="Gene3D" id="2.20.110.10">
    <property type="entry name" value="Histone H3 K4-specific methyltransferase SET7/9 N-terminal domain"/>
    <property type="match status" value="1"/>
</dbReference>
<dbReference type="AlphaFoldDB" id="A0A4P7PTX5"/>
<keyword evidence="3" id="KW-1185">Reference proteome</keyword>
<feature type="region of interest" description="Disordered" evidence="1">
    <location>
        <begin position="236"/>
        <end position="265"/>
    </location>
</feature>
<sequence>MKQIENMKYIITILLTSLTLCAQDFNKLDENGKKNGLWKGVYEASKRPRYEGTFEHGKEIGMFKFFDDTKAGTVIATREFNAKDNSCYTIFYNQNKSKVSEGKVVNKQFEGEWKYYHEDSPSIMTLEIYANGKLNGVRKVFYKSGVIAEETTYKDGFKNGAYKSYAENGIVMEESNYKNGLYDGQAIYRNPTNEISGQGVYKNGKKVGIWKMLVKGKMKDVNMNFQNKNFKKPVMPKQGDVKVEVKDAEKPNPDLDSEIKNKLGR</sequence>
<evidence type="ECO:0000313" key="3">
    <source>
        <dbReference type="Proteomes" id="UP000296862"/>
    </source>
</evidence>
<evidence type="ECO:0008006" key="4">
    <source>
        <dbReference type="Google" id="ProtNLM"/>
    </source>
</evidence>
<name>A0A4P7PTX5_9FLAO</name>
<dbReference type="PANTHER" id="PTHR33706">
    <property type="entry name" value="MORN VARIANT REPEAT PROTEIN"/>
    <property type="match status" value="1"/>
</dbReference>
<gene>
    <name evidence="2" type="ORF">GS03_01228</name>
</gene>
<dbReference type="Gene3D" id="3.90.930.1">
    <property type="match status" value="1"/>
</dbReference>
<evidence type="ECO:0000313" key="2">
    <source>
        <dbReference type="EMBL" id="QBZ97730.1"/>
    </source>
</evidence>
<evidence type="ECO:0000256" key="1">
    <source>
        <dbReference type="SAM" id="MobiDB-lite"/>
    </source>
</evidence>
<organism evidence="2 3">
    <name type="scientific">Flavobacterium sangjuense</name>
    <dbReference type="NCBI Taxonomy" id="2518177"/>
    <lineage>
        <taxon>Bacteria</taxon>
        <taxon>Pseudomonadati</taxon>
        <taxon>Bacteroidota</taxon>
        <taxon>Flavobacteriia</taxon>
        <taxon>Flavobacteriales</taxon>
        <taxon>Flavobacteriaceae</taxon>
        <taxon>Flavobacterium</taxon>
    </lineage>
</organism>
<accession>A0A4P7PTX5</accession>
<dbReference type="EMBL" id="CP038810">
    <property type="protein sequence ID" value="QBZ97730.1"/>
    <property type="molecule type" value="Genomic_DNA"/>
</dbReference>
<dbReference type="OrthoDB" id="9785122at2"/>
<dbReference type="InterPro" id="IPR011652">
    <property type="entry name" value="MORN_2"/>
</dbReference>
<proteinExistence type="predicted"/>